<protein>
    <submittedName>
        <fullName evidence="6">DNA-binding response regulator</fullName>
    </submittedName>
</protein>
<dbReference type="InterPro" id="IPR016032">
    <property type="entry name" value="Sig_transdc_resp-reg_C-effctor"/>
</dbReference>
<dbReference type="OrthoDB" id="9816469at2"/>
<dbReference type="SMART" id="SM00421">
    <property type="entry name" value="HTH_LUXR"/>
    <property type="match status" value="1"/>
</dbReference>
<evidence type="ECO:0000256" key="2">
    <source>
        <dbReference type="ARBA" id="ARBA00023125"/>
    </source>
</evidence>
<evidence type="ECO:0000313" key="7">
    <source>
        <dbReference type="Proteomes" id="UP000215441"/>
    </source>
</evidence>
<dbReference type="RefSeq" id="WP_094291736.1">
    <property type="nucleotide sequence ID" value="NZ_NOIG01000014.1"/>
</dbReference>
<feature type="modified residue" description="4-aspartylphosphate" evidence="3">
    <location>
        <position position="54"/>
    </location>
</feature>
<dbReference type="Pfam" id="PF00196">
    <property type="entry name" value="GerE"/>
    <property type="match status" value="1"/>
</dbReference>
<evidence type="ECO:0000259" key="4">
    <source>
        <dbReference type="PROSITE" id="PS50043"/>
    </source>
</evidence>
<dbReference type="Gene3D" id="3.40.50.2300">
    <property type="match status" value="1"/>
</dbReference>
<evidence type="ECO:0000259" key="5">
    <source>
        <dbReference type="PROSITE" id="PS50110"/>
    </source>
</evidence>
<dbReference type="GO" id="GO:0000160">
    <property type="term" value="P:phosphorelay signal transduction system"/>
    <property type="evidence" value="ECO:0007669"/>
    <property type="project" value="InterPro"/>
</dbReference>
<dbReference type="AlphaFoldDB" id="A0A235EFZ3"/>
<dbReference type="InterPro" id="IPR011006">
    <property type="entry name" value="CheY-like_superfamily"/>
</dbReference>
<dbReference type="PANTHER" id="PTHR43214">
    <property type="entry name" value="TWO-COMPONENT RESPONSE REGULATOR"/>
    <property type="match status" value="1"/>
</dbReference>
<dbReference type="InterPro" id="IPR000792">
    <property type="entry name" value="Tscrpt_reg_LuxR_C"/>
</dbReference>
<dbReference type="PRINTS" id="PR00038">
    <property type="entry name" value="HTHLUXR"/>
</dbReference>
<dbReference type="InterPro" id="IPR039420">
    <property type="entry name" value="WalR-like"/>
</dbReference>
<gene>
    <name evidence="6" type="ORF">CBY09_22115</name>
</gene>
<keyword evidence="7" id="KW-1185">Reference proteome</keyword>
<dbReference type="CDD" id="cd17535">
    <property type="entry name" value="REC_NarL-like"/>
    <property type="match status" value="1"/>
</dbReference>
<organism evidence="6 7">
    <name type="scientific">Acidovorax kalamii</name>
    <dbReference type="NCBI Taxonomy" id="2004485"/>
    <lineage>
        <taxon>Bacteria</taxon>
        <taxon>Pseudomonadati</taxon>
        <taxon>Pseudomonadota</taxon>
        <taxon>Betaproteobacteria</taxon>
        <taxon>Burkholderiales</taxon>
        <taxon>Comamonadaceae</taxon>
        <taxon>Acidovorax</taxon>
    </lineage>
</organism>
<dbReference type="Proteomes" id="UP000215441">
    <property type="component" value="Unassembled WGS sequence"/>
</dbReference>
<dbReference type="Pfam" id="PF00072">
    <property type="entry name" value="Response_reg"/>
    <property type="match status" value="1"/>
</dbReference>
<name>A0A235EFZ3_9BURK</name>
<dbReference type="SUPFAM" id="SSF52172">
    <property type="entry name" value="CheY-like"/>
    <property type="match status" value="1"/>
</dbReference>
<dbReference type="PROSITE" id="PS50110">
    <property type="entry name" value="RESPONSE_REGULATORY"/>
    <property type="match status" value="1"/>
</dbReference>
<reference evidence="6 7" key="1">
    <citation type="submission" date="2017-07" db="EMBL/GenBank/DDBJ databases">
        <title>Acidovorax KNDSW TSA 6 genome sequence and assembly.</title>
        <authorList>
            <person name="Mayilraj S."/>
        </authorList>
    </citation>
    <scope>NUCLEOTIDE SEQUENCE [LARGE SCALE GENOMIC DNA]</scope>
    <source>
        <strain evidence="6 7">KNDSW-TSA6</strain>
    </source>
</reference>
<dbReference type="PANTHER" id="PTHR43214:SF43">
    <property type="entry name" value="TWO-COMPONENT RESPONSE REGULATOR"/>
    <property type="match status" value="1"/>
</dbReference>
<accession>A0A235EFZ3</accession>
<dbReference type="EMBL" id="NOIG01000014">
    <property type="protein sequence ID" value="OYD47934.1"/>
    <property type="molecule type" value="Genomic_DNA"/>
</dbReference>
<dbReference type="PROSITE" id="PS50043">
    <property type="entry name" value="HTH_LUXR_2"/>
    <property type="match status" value="1"/>
</dbReference>
<evidence type="ECO:0000256" key="1">
    <source>
        <dbReference type="ARBA" id="ARBA00022553"/>
    </source>
</evidence>
<evidence type="ECO:0000313" key="6">
    <source>
        <dbReference type="EMBL" id="OYD47934.1"/>
    </source>
</evidence>
<dbReference type="CDD" id="cd06170">
    <property type="entry name" value="LuxR_C_like"/>
    <property type="match status" value="1"/>
</dbReference>
<comment type="caution">
    <text evidence="6">The sequence shown here is derived from an EMBL/GenBank/DDBJ whole genome shotgun (WGS) entry which is preliminary data.</text>
</comment>
<dbReference type="InterPro" id="IPR058245">
    <property type="entry name" value="NreC/VraR/RcsB-like_REC"/>
</dbReference>
<keyword evidence="1 3" id="KW-0597">Phosphoprotein</keyword>
<sequence length="212" mass="23492">MIRVLVVDDHTIFRSGLRKLLSDEADMRVEDEARDVGEMLTKLRGAPFEVVLLDVSMTGRSGLEAMPSLRAEFPKMPVLLLSMYPAEQYAVVALRAGASGYLTKDAEAEELIHAIREVAAGRRYLSSIAAQRLLLQTASADDDQPPHHKLSAREHQVMLMIAQGISLTDIGKKMFISVKTVSSSRTRILRKLGVESNAELVMYAIRHKIVHG</sequence>
<dbReference type="SMART" id="SM00448">
    <property type="entry name" value="REC"/>
    <property type="match status" value="1"/>
</dbReference>
<dbReference type="GO" id="GO:0003677">
    <property type="term" value="F:DNA binding"/>
    <property type="evidence" value="ECO:0007669"/>
    <property type="project" value="UniProtKB-KW"/>
</dbReference>
<keyword evidence="2 6" id="KW-0238">DNA-binding</keyword>
<dbReference type="SUPFAM" id="SSF46894">
    <property type="entry name" value="C-terminal effector domain of the bipartite response regulators"/>
    <property type="match status" value="1"/>
</dbReference>
<dbReference type="GO" id="GO:0006355">
    <property type="term" value="P:regulation of DNA-templated transcription"/>
    <property type="evidence" value="ECO:0007669"/>
    <property type="project" value="InterPro"/>
</dbReference>
<proteinExistence type="predicted"/>
<dbReference type="InterPro" id="IPR001789">
    <property type="entry name" value="Sig_transdc_resp-reg_receiver"/>
</dbReference>
<feature type="domain" description="Response regulatory" evidence="5">
    <location>
        <begin position="3"/>
        <end position="119"/>
    </location>
</feature>
<feature type="domain" description="HTH luxR-type" evidence="4">
    <location>
        <begin position="143"/>
        <end position="208"/>
    </location>
</feature>
<evidence type="ECO:0000256" key="3">
    <source>
        <dbReference type="PROSITE-ProRule" id="PRU00169"/>
    </source>
</evidence>